<name>A0A2A4EXX7_9BURK</name>
<dbReference type="Pfam" id="PF16068">
    <property type="entry name" value="DUF4810"/>
    <property type="match status" value="1"/>
</dbReference>
<feature type="signal peptide" evidence="1">
    <location>
        <begin position="1"/>
        <end position="27"/>
    </location>
</feature>
<dbReference type="EMBL" id="MTZV01000004">
    <property type="protein sequence ID" value="PCE25567.1"/>
    <property type="molecule type" value="Genomic_DNA"/>
</dbReference>
<comment type="caution">
    <text evidence="2">The sequence shown here is derived from an EMBL/GenBank/DDBJ whole genome shotgun (WGS) entry which is preliminary data.</text>
</comment>
<dbReference type="AlphaFoldDB" id="A0A2A4EXX7"/>
<reference evidence="2 3" key="1">
    <citation type="submission" date="2017-01" db="EMBL/GenBank/DDBJ databases">
        <title>Whole-Genome Shotgun Sequencing of Two beta-Proteobacterial Species in Search of the Bulgecin Biosynthetic Cluster.</title>
        <authorList>
            <person name="Horsman M.E."/>
            <person name="Marous D.R."/>
            <person name="Li R."/>
            <person name="Oliver R.A."/>
            <person name="Byun B."/>
            <person name="Emrich S.J."/>
            <person name="Boggess B."/>
            <person name="Townsend C.A."/>
            <person name="Mobashery S."/>
        </authorList>
    </citation>
    <scope>NUCLEOTIDE SEQUENCE [LARGE SCALE GENOMIC DNA]</scope>
    <source>
        <strain evidence="2 3">ATCC 31363</strain>
    </source>
</reference>
<gene>
    <name evidence="2" type="ORF">BWP39_13650</name>
</gene>
<feature type="chain" id="PRO_5012720351" evidence="1">
    <location>
        <begin position="28"/>
        <end position="123"/>
    </location>
</feature>
<protein>
    <submittedName>
        <fullName evidence="2">DUF4810 domain-containing protein</fullName>
    </submittedName>
</protein>
<evidence type="ECO:0000313" key="3">
    <source>
        <dbReference type="Proteomes" id="UP000218022"/>
    </source>
</evidence>
<dbReference type="OrthoDB" id="9800218at2"/>
<evidence type="ECO:0000256" key="1">
    <source>
        <dbReference type="SAM" id="SignalP"/>
    </source>
</evidence>
<proteinExistence type="predicted"/>
<organism evidence="2 3">
    <name type="scientific">Paraburkholderia acidicola</name>
    <dbReference type="NCBI Taxonomy" id="1912599"/>
    <lineage>
        <taxon>Bacteria</taxon>
        <taxon>Pseudomonadati</taxon>
        <taxon>Pseudomonadota</taxon>
        <taxon>Betaproteobacteria</taxon>
        <taxon>Burkholderiales</taxon>
        <taxon>Burkholderiaceae</taxon>
        <taxon>Paraburkholderia</taxon>
    </lineage>
</organism>
<dbReference type="Proteomes" id="UP000218022">
    <property type="component" value="Unassembled WGS sequence"/>
</dbReference>
<dbReference type="PROSITE" id="PS51257">
    <property type="entry name" value="PROKAR_LIPOPROTEIN"/>
    <property type="match status" value="1"/>
</dbReference>
<accession>A0A2A4EXX7</accession>
<dbReference type="InterPro" id="IPR014508">
    <property type="entry name" value="UCP020555_TPR-like"/>
</dbReference>
<dbReference type="RefSeq" id="WP_096720949.1">
    <property type="nucleotide sequence ID" value="NZ_MTZV01000004.1"/>
</dbReference>
<sequence>MQTRVSSKGAWLSFVAASVLLTGCATNHSTPPLYQWDGYQPQVYEYFKGQTDPQAQIDALEKSLQQIRAKGNRPPPGFHAHLGMLYASVGKDQQAASEFEAEKQSFPESSTYMDFLLKKSAQQ</sequence>
<keyword evidence="1" id="KW-0732">Signal</keyword>
<evidence type="ECO:0000313" key="2">
    <source>
        <dbReference type="EMBL" id="PCE25567.1"/>
    </source>
</evidence>
<dbReference type="PIRSF" id="PIRSF020555">
    <property type="entry name" value="UCP020555"/>
    <property type="match status" value="1"/>
</dbReference>